<sequence>MLKDRAFENVLLMTIAEDKFEIQNANYGWNRGEHFRSGALVSKPALELATISRLQVRVHYRKFARRGPKYLISPIDRLVHERV</sequence>
<keyword evidence="2" id="KW-1185">Reference proteome</keyword>
<dbReference type="EMBL" id="BLXT01003003">
    <property type="protein sequence ID" value="GFN99563.1"/>
    <property type="molecule type" value="Genomic_DNA"/>
</dbReference>
<comment type="caution">
    <text evidence="1">The sequence shown here is derived from an EMBL/GenBank/DDBJ whole genome shotgun (WGS) entry which is preliminary data.</text>
</comment>
<accession>A0AAV4A030</accession>
<protein>
    <submittedName>
        <fullName evidence="1">Uncharacterized protein</fullName>
    </submittedName>
</protein>
<dbReference type="AlphaFoldDB" id="A0AAV4A030"/>
<proteinExistence type="predicted"/>
<evidence type="ECO:0000313" key="1">
    <source>
        <dbReference type="EMBL" id="GFN99563.1"/>
    </source>
</evidence>
<name>A0AAV4A030_9GAST</name>
<evidence type="ECO:0000313" key="2">
    <source>
        <dbReference type="Proteomes" id="UP000735302"/>
    </source>
</evidence>
<reference evidence="1 2" key="1">
    <citation type="journal article" date="2021" name="Elife">
        <title>Chloroplast acquisition without the gene transfer in kleptoplastic sea slugs, Plakobranchus ocellatus.</title>
        <authorList>
            <person name="Maeda T."/>
            <person name="Takahashi S."/>
            <person name="Yoshida T."/>
            <person name="Shimamura S."/>
            <person name="Takaki Y."/>
            <person name="Nagai Y."/>
            <person name="Toyoda A."/>
            <person name="Suzuki Y."/>
            <person name="Arimoto A."/>
            <person name="Ishii H."/>
            <person name="Satoh N."/>
            <person name="Nishiyama T."/>
            <person name="Hasebe M."/>
            <person name="Maruyama T."/>
            <person name="Minagawa J."/>
            <person name="Obokata J."/>
            <person name="Shigenobu S."/>
        </authorList>
    </citation>
    <scope>NUCLEOTIDE SEQUENCE [LARGE SCALE GENOMIC DNA]</scope>
</reference>
<organism evidence="1 2">
    <name type="scientific">Plakobranchus ocellatus</name>
    <dbReference type="NCBI Taxonomy" id="259542"/>
    <lineage>
        <taxon>Eukaryota</taxon>
        <taxon>Metazoa</taxon>
        <taxon>Spiralia</taxon>
        <taxon>Lophotrochozoa</taxon>
        <taxon>Mollusca</taxon>
        <taxon>Gastropoda</taxon>
        <taxon>Heterobranchia</taxon>
        <taxon>Euthyneura</taxon>
        <taxon>Panpulmonata</taxon>
        <taxon>Sacoglossa</taxon>
        <taxon>Placobranchoidea</taxon>
        <taxon>Plakobranchidae</taxon>
        <taxon>Plakobranchus</taxon>
    </lineage>
</organism>
<dbReference type="Proteomes" id="UP000735302">
    <property type="component" value="Unassembled WGS sequence"/>
</dbReference>
<gene>
    <name evidence="1" type="ORF">PoB_002606900</name>
</gene>